<dbReference type="PROSITE" id="PS51186">
    <property type="entry name" value="GNAT"/>
    <property type="match status" value="1"/>
</dbReference>
<reference evidence="2" key="1">
    <citation type="journal article" date="2022" name="J Environ Chem Eng">
        <title>Biodegradation of petroleum oil using a constructed nonpathogenic and heavy metal-tolerant bacterial consortium isolated from marine sponges.</title>
        <authorList>
            <person name="Dechsakulwatana C."/>
            <person name="Rungsihiranrut A."/>
            <person name="Muangchinda C."/>
            <person name="Ningthoujam R."/>
            <person name="Klankeo P."/>
            <person name="Pinyakong O."/>
        </authorList>
    </citation>
    <scope>NUCLEOTIDE SEQUENCE</scope>
    <source>
        <strain evidence="2">TL01-2</strain>
    </source>
</reference>
<dbReference type="PANTHER" id="PTHR42919">
    <property type="entry name" value="N-ALPHA-ACETYLTRANSFERASE"/>
    <property type="match status" value="1"/>
</dbReference>
<organism evidence="2 3">
    <name type="scientific">Priestia aryabhattai</name>
    <name type="common">Bacillus aryabhattai</name>
    <dbReference type="NCBI Taxonomy" id="412384"/>
    <lineage>
        <taxon>Bacteria</taxon>
        <taxon>Bacillati</taxon>
        <taxon>Bacillota</taxon>
        <taxon>Bacilli</taxon>
        <taxon>Bacillales</taxon>
        <taxon>Bacillaceae</taxon>
        <taxon>Priestia</taxon>
    </lineage>
</organism>
<dbReference type="PANTHER" id="PTHR42919:SF35">
    <property type="entry name" value="N-ACETYLTRANSFERASE DOMAIN-CONTAINING PROTEIN"/>
    <property type="match status" value="1"/>
</dbReference>
<reference evidence="2" key="2">
    <citation type="submission" date="2022-12" db="EMBL/GenBank/DDBJ databases">
        <authorList>
            <person name="Dechsakulwatana C."/>
            <person name="Rungsihiranrut A."/>
            <person name="Muangchinda C."/>
            <person name="Ningthoujam R."/>
            <person name="Klankeo P."/>
            <person name="Pinyakong O."/>
        </authorList>
    </citation>
    <scope>NUCLEOTIDE SEQUENCE</scope>
    <source>
        <strain evidence="2">TL01-2</strain>
    </source>
</reference>
<protein>
    <submittedName>
        <fullName evidence="2">GNAT family N-acetyltransferase</fullName>
    </submittedName>
</protein>
<evidence type="ECO:0000313" key="2">
    <source>
        <dbReference type="EMBL" id="MDU9691973.1"/>
    </source>
</evidence>
<accession>A0AAX6N7Q7</accession>
<dbReference type="InterPro" id="IPR000182">
    <property type="entry name" value="GNAT_dom"/>
</dbReference>
<proteinExistence type="predicted"/>
<comment type="caution">
    <text evidence="2">The sequence shown here is derived from an EMBL/GenBank/DDBJ whole genome shotgun (WGS) entry which is preliminary data.</text>
</comment>
<dbReference type="InterPro" id="IPR016181">
    <property type="entry name" value="Acyl_CoA_acyltransferase"/>
</dbReference>
<dbReference type="Gene3D" id="3.40.630.30">
    <property type="match status" value="1"/>
</dbReference>
<dbReference type="AlphaFoldDB" id="A0AAX6N7Q7"/>
<dbReference type="EMBL" id="JAPTGD010000001">
    <property type="protein sequence ID" value="MDU9691973.1"/>
    <property type="molecule type" value="Genomic_DNA"/>
</dbReference>
<evidence type="ECO:0000313" key="3">
    <source>
        <dbReference type="Proteomes" id="UP001269400"/>
    </source>
</evidence>
<dbReference type="RefSeq" id="WP_182421342.1">
    <property type="nucleotide sequence ID" value="NZ_JAPTGD010000001.1"/>
</dbReference>
<evidence type="ECO:0000259" key="1">
    <source>
        <dbReference type="PROSITE" id="PS51186"/>
    </source>
</evidence>
<dbReference type="InterPro" id="IPR051556">
    <property type="entry name" value="N-term/lysine_N-AcTrnsfr"/>
</dbReference>
<dbReference type="GO" id="GO:0016747">
    <property type="term" value="F:acyltransferase activity, transferring groups other than amino-acyl groups"/>
    <property type="evidence" value="ECO:0007669"/>
    <property type="project" value="InterPro"/>
</dbReference>
<sequence length="198" mass="23329">MFLYIRDYKETDETEWLRCRVLSFLDTAYFDNVLRVKEKYKNSAVELVAVENKQIVGLIDVECESQKGTVCSGLESGLGGMIWHLAVHPDFRRKGIANQLLCEAENQVRKLGITYLEAWTRDDHWVNKWYLKNNFKTTASYLHVFLETFTEIKKALSSSVHYLQPVQAFAHYTGPEKEKIIREYDRVHECYCYRKELL</sequence>
<dbReference type="Proteomes" id="UP001269400">
    <property type="component" value="Unassembled WGS sequence"/>
</dbReference>
<dbReference type="SUPFAM" id="SSF55729">
    <property type="entry name" value="Acyl-CoA N-acyltransferases (Nat)"/>
    <property type="match status" value="1"/>
</dbReference>
<dbReference type="Pfam" id="PF13508">
    <property type="entry name" value="Acetyltransf_7"/>
    <property type="match status" value="1"/>
</dbReference>
<name>A0AAX6N7Q7_PRIAR</name>
<gene>
    <name evidence="2" type="ORF">O0Q50_12415</name>
</gene>
<dbReference type="CDD" id="cd04301">
    <property type="entry name" value="NAT_SF"/>
    <property type="match status" value="1"/>
</dbReference>
<feature type="domain" description="N-acetyltransferase" evidence="1">
    <location>
        <begin position="3"/>
        <end position="198"/>
    </location>
</feature>